<reference evidence="6" key="1">
    <citation type="submission" date="2016-06" db="UniProtKB">
        <authorList>
            <consortium name="WormBaseParasite"/>
        </authorList>
    </citation>
    <scope>IDENTIFICATION</scope>
</reference>
<dbReference type="WBParaSite" id="GPUH_0000839201-mRNA-1">
    <property type="protein sequence ID" value="GPUH_0000839201-mRNA-1"/>
    <property type="gene ID" value="GPUH_0000839201"/>
</dbReference>
<keyword evidence="2" id="KW-0812">Transmembrane</keyword>
<keyword evidence="1" id="KW-0677">Repeat</keyword>
<keyword evidence="5" id="KW-1185">Reference proteome</keyword>
<dbReference type="GO" id="GO:0042302">
    <property type="term" value="F:structural constituent of cuticle"/>
    <property type="evidence" value="ECO:0007669"/>
    <property type="project" value="InterPro"/>
</dbReference>
<dbReference type="Pfam" id="PF01484">
    <property type="entry name" value="Col_cuticle_N"/>
    <property type="match status" value="1"/>
</dbReference>
<evidence type="ECO:0000256" key="2">
    <source>
        <dbReference type="SAM" id="Phobius"/>
    </source>
</evidence>
<gene>
    <name evidence="4" type="ORF">GPUH_LOCUS8383</name>
</gene>
<accession>A0A183DI42</accession>
<keyword evidence="2" id="KW-1133">Transmembrane helix</keyword>
<keyword evidence="2" id="KW-0472">Membrane</keyword>
<evidence type="ECO:0000256" key="1">
    <source>
        <dbReference type="ARBA" id="ARBA00022737"/>
    </source>
</evidence>
<dbReference type="OrthoDB" id="5983381at2759"/>
<feature type="domain" description="Nematode cuticle collagen N-terminal" evidence="3">
    <location>
        <begin position="17"/>
        <end position="69"/>
    </location>
</feature>
<evidence type="ECO:0000313" key="5">
    <source>
        <dbReference type="Proteomes" id="UP000271098"/>
    </source>
</evidence>
<dbReference type="SMART" id="SM01088">
    <property type="entry name" value="Col_cuticle_N"/>
    <property type="match status" value="1"/>
</dbReference>
<dbReference type="EMBL" id="UYRT01024283">
    <property type="protein sequence ID" value="VDK62244.1"/>
    <property type="molecule type" value="Genomic_DNA"/>
</dbReference>
<reference evidence="4 5" key="2">
    <citation type="submission" date="2018-11" db="EMBL/GenBank/DDBJ databases">
        <authorList>
            <consortium name="Pathogen Informatics"/>
        </authorList>
    </citation>
    <scope>NUCLEOTIDE SEQUENCE [LARGE SCALE GENOMIC DNA]</scope>
</reference>
<evidence type="ECO:0000259" key="3">
    <source>
        <dbReference type="SMART" id="SM01088"/>
    </source>
</evidence>
<dbReference type="AlphaFoldDB" id="A0A183DI42"/>
<dbReference type="Proteomes" id="UP000271098">
    <property type="component" value="Unassembled WGS sequence"/>
</dbReference>
<dbReference type="InterPro" id="IPR002486">
    <property type="entry name" value="Col_cuticle_N"/>
</dbReference>
<evidence type="ECO:0000313" key="4">
    <source>
        <dbReference type="EMBL" id="VDK62244.1"/>
    </source>
</evidence>
<evidence type="ECO:0000313" key="6">
    <source>
        <dbReference type="WBParaSite" id="GPUH_0000839201-mRNA-1"/>
    </source>
</evidence>
<organism evidence="6">
    <name type="scientific">Gongylonema pulchrum</name>
    <dbReference type="NCBI Taxonomy" id="637853"/>
    <lineage>
        <taxon>Eukaryota</taxon>
        <taxon>Metazoa</taxon>
        <taxon>Ecdysozoa</taxon>
        <taxon>Nematoda</taxon>
        <taxon>Chromadorea</taxon>
        <taxon>Rhabditida</taxon>
        <taxon>Spirurina</taxon>
        <taxon>Spiruromorpha</taxon>
        <taxon>Spiruroidea</taxon>
        <taxon>Gongylonematidae</taxon>
        <taxon>Gongylonema</taxon>
    </lineage>
</organism>
<proteinExistence type="predicted"/>
<name>A0A183DI42_9BILA</name>
<feature type="transmembrane region" description="Helical" evidence="2">
    <location>
        <begin position="18"/>
        <end position="41"/>
    </location>
</feature>
<sequence>MGFDAKIESDEHRQFRRLAIVAVALSMFAICMAVVTVPLLYSYAHRLHTKVIDETDFCKMSSRDMWHEMFALQNRLEARRREKRGWLFGQWRDDGVGDAGGSGAYSAPAPMVFVLLFQRMLASNFFQPQNSLLLVR</sequence>
<protein>
    <submittedName>
        <fullName evidence="6">Col_cuticle_N domain-containing protein</fullName>
    </submittedName>
</protein>